<protein>
    <recommendedName>
        <fullName evidence="2">DUF8129 domain-containing protein</fullName>
    </recommendedName>
</protein>
<comment type="caution">
    <text evidence="3">The sequence shown here is derived from an EMBL/GenBank/DDBJ whole genome shotgun (WGS) entry which is preliminary data.</text>
</comment>
<reference evidence="3 4" key="1">
    <citation type="submission" date="2020-09" db="EMBL/GenBank/DDBJ databases">
        <title>Biosynthesis of the nuclear factor of activated T cells inhibitor NFAT-133 and its congeners in Streptomyces pactum.</title>
        <authorList>
            <person name="Zhou W."/>
            <person name="Posri P."/>
            <person name="Abugrain M.E."/>
            <person name="Weisberg A.J."/>
            <person name="Chang J.H."/>
            <person name="Mahmud T."/>
        </authorList>
    </citation>
    <scope>NUCLEOTIDE SEQUENCE [LARGE SCALE GENOMIC DNA]</scope>
    <source>
        <strain evidence="3 4">ATCC 27456</strain>
    </source>
</reference>
<dbReference type="Proteomes" id="UP000807371">
    <property type="component" value="Unassembled WGS sequence"/>
</dbReference>
<name>A0ABS0NE96_9ACTN</name>
<feature type="compositionally biased region" description="Low complexity" evidence="1">
    <location>
        <begin position="77"/>
        <end position="91"/>
    </location>
</feature>
<organism evidence="3 4">
    <name type="scientific">Streptomyces pactum</name>
    <dbReference type="NCBI Taxonomy" id="68249"/>
    <lineage>
        <taxon>Bacteria</taxon>
        <taxon>Bacillati</taxon>
        <taxon>Actinomycetota</taxon>
        <taxon>Actinomycetes</taxon>
        <taxon>Kitasatosporales</taxon>
        <taxon>Streptomycetaceae</taxon>
        <taxon>Streptomyces</taxon>
    </lineage>
</organism>
<keyword evidence="4" id="KW-1185">Reference proteome</keyword>
<proteinExistence type="predicted"/>
<evidence type="ECO:0000313" key="3">
    <source>
        <dbReference type="EMBL" id="MBH5333492.1"/>
    </source>
</evidence>
<sequence length="118" mass="12351">MNDRRSDELPLADYDRLAAGDLGHRIRSLGTEELETLLRYEREHARRAGALQVLTARLEQLKRGATPSPGGESATTPPGDSGASGGSPVSPQTAAEPVHPPPHGTPAQPAKPKGDAMG</sequence>
<feature type="domain" description="DUF8129" evidence="2">
    <location>
        <begin position="22"/>
        <end position="62"/>
    </location>
</feature>
<dbReference type="EMBL" id="JACYXC010000001">
    <property type="protein sequence ID" value="MBH5333492.1"/>
    <property type="molecule type" value="Genomic_DNA"/>
</dbReference>
<evidence type="ECO:0000259" key="2">
    <source>
        <dbReference type="Pfam" id="PF26450"/>
    </source>
</evidence>
<feature type="region of interest" description="Disordered" evidence="1">
    <location>
        <begin position="59"/>
        <end position="118"/>
    </location>
</feature>
<dbReference type="Pfam" id="PF26450">
    <property type="entry name" value="DUF8129"/>
    <property type="match status" value="1"/>
</dbReference>
<accession>A0ABS0NE96</accession>
<evidence type="ECO:0000256" key="1">
    <source>
        <dbReference type="SAM" id="MobiDB-lite"/>
    </source>
</evidence>
<dbReference type="InterPro" id="IPR058442">
    <property type="entry name" value="DUF8129"/>
</dbReference>
<dbReference type="RefSeq" id="WP_197987305.1">
    <property type="nucleotide sequence ID" value="NZ_JACYXC010000001.1"/>
</dbReference>
<evidence type="ECO:0000313" key="4">
    <source>
        <dbReference type="Proteomes" id="UP000807371"/>
    </source>
</evidence>
<gene>
    <name evidence="3" type="ORF">IHE55_01200</name>
</gene>